<feature type="compositionally biased region" description="Basic and acidic residues" evidence="1">
    <location>
        <begin position="563"/>
        <end position="574"/>
    </location>
</feature>
<evidence type="ECO:0000313" key="3">
    <source>
        <dbReference type="EMBL" id="KXH51738.1"/>
    </source>
</evidence>
<feature type="domain" description="F-box" evidence="2">
    <location>
        <begin position="4"/>
        <end position="33"/>
    </location>
</feature>
<evidence type="ECO:0000256" key="1">
    <source>
        <dbReference type="SAM" id="MobiDB-lite"/>
    </source>
</evidence>
<proteinExistence type="predicted"/>
<reference evidence="3 4" key="1">
    <citation type="submission" date="2014-02" db="EMBL/GenBank/DDBJ databases">
        <title>The genome sequence of Colletotrichum simmondsii CBS122122.</title>
        <authorList>
            <person name="Baroncelli R."/>
            <person name="Thon M.R."/>
        </authorList>
    </citation>
    <scope>NUCLEOTIDE SEQUENCE [LARGE SCALE GENOMIC DNA]</scope>
    <source>
        <strain evidence="3 4">CBS122122</strain>
    </source>
</reference>
<feature type="region of interest" description="Disordered" evidence="1">
    <location>
        <begin position="549"/>
        <end position="615"/>
    </location>
</feature>
<dbReference type="Pfam" id="PF00646">
    <property type="entry name" value="F-box"/>
    <property type="match status" value="1"/>
</dbReference>
<dbReference type="SUPFAM" id="SSF81383">
    <property type="entry name" value="F-box domain"/>
    <property type="match status" value="1"/>
</dbReference>
<dbReference type="AlphaFoldDB" id="A0A135TU81"/>
<dbReference type="Proteomes" id="UP000070328">
    <property type="component" value="Unassembled WGS sequence"/>
</dbReference>
<gene>
    <name evidence="3" type="ORF">CSIM01_04771</name>
</gene>
<accession>A0A135TU81</accession>
<sequence>MTYIANSLNLHDIFNLSLVCQQFRYLVDNDDICRAALETHAPYSADFLAARSSKHYAHCLRRLVKLRDAIATAKPYTTALVAHAVDFIYCNGTLCYTESYEVLRLLNLHASSDSEDVIDTRMLLQSFPGVNLTNSKYKFRPIHFAHGVLSCLYSPPKTEGYSRLVVINVEKRTLLTAQRLESTCKLFVRNNQKYLYYGTHSVTGDDGFKRWVLRRFDLQTKQWIPGHLDLEDLAGSDIGATVCFEIIDDYFYGLSSLNSFEVYETDSLSYYYGFRLPVGSTQPGDMQLASKESMLRRDHKDGPIDDRWSTLQLAKDLVTGNIMVSECRREWLVNESSSARTAYRKQIIFAAPVDPGERDTEADTHQTAYISPPRCSSAKLVLVEKQGDTTYVHRGDDGSTLPTITLSQCFIRSYNQSCETFIDLVNDPVATESMTQRPQIRSISRFPQSGIGRVPKESPADNSAQVSHQTHWPNEISSWPPEVDVSQRNVHLDALDNILCPKGQSTFGNISGVMDERSLVYAIGQRGSQTRRPLVFICFDPSIKLTGLARWPGGPTRPPCNHKTTECDNARDPEPYPTPQSLPVSAPGSRNASFSEGSIPDPSQTSANVQTGISRPDAPSWIKRASAAYLQPISALGNPVGFNFAKGGCGSHDGDSSVEMPTEYPGFYQGDKRASPTPVLKAIFINYSVSYICYFELRQLTSETGDNPTLGVSAPPIDDTETELSLLADRLGAEPVDGLLASPKEPHIVVPRRNCTLTNQNIRVDRVELHVTSPETGVMTSQKRNGTLGVRGQRAWIQDFWGKKRSRWPAAYRCILLFMHLADSERASVCQIEITMQKGAPWTMARLFNLERLAIHTTAGWDHT</sequence>
<organism evidence="3 4">
    <name type="scientific">Colletotrichum simmondsii</name>
    <dbReference type="NCBI Taxonomy" id="703756"/>
    <lineage>
        <taxon>Eukaryota</taxon>
        <taxon>Fungi</taxon>
        <taxon>Dikarya</taxon>
        <taxon>Ascomycota</taxon>
        <taxon>Pezizomycotina</taxon>
        <taxon>Sordariomycetes</taxon>
        <taxon>Hypocreomycetidae</taxon>
        <taxon>Glomerellales</taxon>
        <taxon>Glomerellaceae</taxon>
        <taxon>Colletotrichum</taxon>
        <taxon>Colletotrichum acutatum species complex</taxon>
    </lineage>
</organism>
<keyword evidence="4" id="KW-1185">Reference proteome</keyword>
<protein>
    <submittedName>
        <fullName evidence="3">F-box domain-containing protein</fullName>
    </submittedName>
</protein>
<evidence type="ECO:0000259" key="2">
    <source>
        <dbReference type="Pfam" id="PF00646"/>
    </source>
</evidence>
<name>A0A135TU81_9PEZI</name>
<feature type="compositionally biased region" description="Polar residues" evidence="1">
    <location>
        <begin position="581"/>
        <end position="613"/>
    </location>
</feature>
<dbReference type="InterPro" id="IPR001810">
    <property type="entry name" value="F-box_dom"/>
</dbReference>
<comment type="caution">
    <text evidence="3">The sequence shown here is derived from an EMBL/GenBank/DDBJ whole genome shotgun (WGS) entry which is preliminary data.</text>
</comment>
<dbReference type="InterPro" id="IPR036047">
    <property type="entry name" value="F-box-like_dom_sf"/>
</dbReference>
<dbReference type="OrthoDB" id="5359231at2759"/>
<dbReference type="EMBL" id="JFBX01000059">
    <property type="protein sequence ID" value="KXH51738.1"/>
    <property type="molecule type" value="Genomic_DNA"/>
</dbReference>
<evidence type="ECO:0000313" key="4">
    <source>
        <dbReference type="Proteomes" id="UP000070328"/>
    </source>
</evidence>